<proteinExistence type="predicted"/>
<keyword evidence="2" id="KW-1185">Reference proteome</keyword>
<dbReference type="OMA" id="MINTQDD"/>
<comment type="caution">
    <text evidence="1">The sequence shown here is derived from an EMBL/GenBank/DDBJ whole genome shotgun (WGS) entry which is preliminary data.</text>
</comment>
<dbReference type="AlphaFoldDB" id="A0A8S1NQ00"/>
<evidence type="ECO:0000313" key="1">
    <source>
        <dbReference type="EMBL" id="CAD8093449.1"/>
    </source>
</evidence>
<sequence>MMINTQDDKQITIPVPILQKFSKTNSQIQENSRNKTILNLKVESVIVNKVIEFLQKLLYSDISVIPKPVPNGKIETYLNETECNFLRSITPIERQFILKFADDLGFEQLSNLMLASFACEFVGCTTQEFLKKLNIINVEYTPELEKDIQKQYDTIIKRN</sequence>
<evidence type="ECO:0008006" key="3">
    <source>
        <dbReference type="Google" id="ProtNLM"/>
    </source>
</evidence>
<gene>
    <name evidence="1" type="ORF">PPRIM_AZ9-3.1.T0930080</name>
</gene>
<reference evidence="1" key="1">
    <citation type="submission" date="2021-01" db="EMBL/GenBank/DDBJ databases">
        <authorList>
            <consortium name="Genoscope - CEA"/>
            <person name="William W."/>
        </authorList>
    </citation>
    <scope>NUCLEOTIDE SEQUENCE</scope>
</reference>
<dbReference type="Proteomes" id="UP000688137">
    <property type="component" value="Unassembled WGS sequence"/>
</dbReference>
<evidence type="ECO:0000313" key="2">
    <source>
        <dbReference type="Proteomes" id="UP000688137"/>
    </source>
</evidence>
<organism evidence="1 2">
    <name type="scientific">Paramecium primaurelia</name>
    <dbReference type="NCBI Taxonomy" id="5886"/>
    <lineage>
        <taxon>Eukaryota</taxon>
        <taxon>Sar</taxon>
        <taxon>Alveolata</taxon>
        <taxon>Ciliophora</taxon>
        <taxon>Intramacronucleata</taxon>
        <taxon>Oligohymenophorea</taxon>
        <taxon>Peniculida</taxon>
        <taxon>Parameciidae</taxon>
        <taxon>Paramecium</taxon>
    </lineage>
</organism>
<accession>A0A8S1NQ00</accession>
<dbReference type="EMBL" id="CAJJDM010000096">
    <property type="protein sequence ID" value="CAD8093449.1"/>
    <property type="molecule type" value="Genomic_DNA"/>
</dbReference>
<protein>
    <recommendedName>
        <fullName evidence="3">SKP1 component dimerisation domain-containing protein</fullName>
    </recommendedName>
</protein>
<name>A0A8S1NQ00_PARPR</name>